<gene>
    <name evidence="2" type="ORF">GWI33_016099</name>
</gene>
<reference evidence="2" key="1">
    <citation type="submission" date="2020-08" db="EMBL/GenBank/DDBJ databases">
        <title>Genome sequencing and assembly of the red palm weevil Rhynchophorus ferrugineus.</title>
        <authorList>
            <person name="Dias G.B."/>
            <person name="Bergman C.M."/>
            <person name="Manee M."/>
        </authorList>
    </citation>
    <scope>NUCLEOTIDE SEQUENCE</scope>
    <source>
        <strain evidence="2">AA-2017</strain>
        <tissue evidence="2">Whole larva</tissue>
    </source>
</reference>
<comment type="caution">
    <text evidence="2">The sequence shown here is derived from an EMBL/GenBank/DDBJ whole genome shotgun (WGS) entry which is preliminary data.</text>
</comment>
<evidence type="ECO:0000256" key="1">
    <source>
        <dbReference type="SAM" id="MobiDB-lite"/>
    </source>
</evidence>
<keyword evidence="3" id="KW-1185">Reference proteome</keyword>
<sequence length="108" mass="12304">MGGRRGRLLEARGPDRSPTNKIKGLRNFQRGTCRTPAEPHKAVGIPLPILFFAFLRVQVISRVTDVANKWRMCVRAPFSPRADFDFSRLTTGRGSPFLSRNWVEYTDL</sequence>
<feature type="region of interest" description="Disordered" evidence="1">
    <location>
        <begin position="1"/>
        <end position="23"/>
    </location>
</feature>
<organism evidence="2 3">
    <name type="scientific">Rhynchophorus ferrugineus</name>
    <name type="common">Red palm weevil</name>
    <name type="synonym">Curculio ferrugineus</name>
    <dbReference type="NCBI Taxonomy" id="354439"/>
    <lineage>
        <taxon>Eukaryota</taxon>
        <taxon>Metazoa</taxon>
        <taxon>Ecdysozoa</taxon>
        <taxon>Arthropoda</taxon>
        <taxon>Hexapoda</taxon>
        <taxon>Insecta</taxon>
        <taxon>Pterygota</taxon>
        <taxon>Neoptera</taxon>
        <taxon>Endopterygota</taxon>
        <taxon>Coleoptera</taxon>
        <taxon>Polyphaga</taxon>
        <taxon>Cucujiformia</taxon>
        <taxon>Curculionidae</taxon>
        <taxon>Dryophthorinae</taxon>
        <taxon>Rhynchophorus</taxon>
    </lineage>
</organism>
<evidence type="ECO:0000313" key="3">
    <source>
        <dbReference type="Proteomes" id="UP000625711"/>
    </source>
</evidence>
<dbReference type="AlphaFoldDB" id="A0A834I1W2"/>
<accession>A0A834I1W2</accession>
<evidence type="ECO:0000313" key="2">
    <source>
        <dbReference type="EMBL" id="KAF7270967.1"/>
    </source>
</evidence>
<proteinExistence type="predicted"/>
<dbReference type="EMBL" id="JAACXV010014032">
    <property type="protein sequence ID" value="KAF7270967.1"/>
    <property type="molecule type" value="Genomic_DNA"/>
</dbReference>
<name>A0A834I1W2_RHYFE</name>
<protein>
    <submittedName>
        <fullName evidence="2">Uncharacterized protein</fullName>
    </submittedName>
</protein>
<dbReference type="Proteomes" id="UP000625711">
    <property type="component" value="Unassembled WGS sequence"/>
</dbReference>